<dbReference type="InterPro" id="IPR036397">
    <property type="entry name" value="RNaseH_sf"/>
</dbReference>
<accession>A0A7J9C4J3</accession>
<organism evidence="2 3">
    <name type="scientific">Gossypium gossypioides</name>
    <name type="common">Mexican cotton</name>
    <name type="synonym">Selera gossypioides</name>
    <dbReference type="NCBI Taxonomy" id="34282"/>
    <lineage>
        <taxon>Eukaryota</taxon>
        <taxon>Viridiplantae</taxon>
        <taxon>Streptophyta</taxon>
        <taxon>Embryophyta</taxon>
        <taxon>Tracheophyta</taxon>
        <taxon>Spermatophyta</taxon>
        <taxon>Magnoliopsida</taxon>
        <taxon>eudicotyledons</taxon>
        <taxon>Gunneridae</taxon>
        <taxon>Pentapetalae</taxon>
        <taxon>rosids</taxon>
        <taxon>malvids</taxon>
        <taxon>Malvales</taxon>
        <taxon>Malvaceae</taxon>
        <taxon>Malvoideae</taxon>
        <taxon>Gossypium</taxon>
    </lineage>
</organism>
<protein>
    <recommendedName>
        <fullName evidence="1">RNase H type-1 domain-containing protein</fullName>
    </recommendedName>
</protein>
<dbReference type="GO" id="GO:0003676">
    <property type="term" value="F:nucleic acid binding"/>
    <property type="evidence" value="ECO:0007669"/>
    <property type="project" value="InterPro"/>
</dbReference>
<feature type="domain" description="RNase H type-1" evidence="1">
    <location>
        <begin position="62"/>
        <end position="169"/>
    </location>
</feature>
<name>A0A7J9C4J3_GOSGO</name>
<dbReference type="OrthoDB" id="1906820at2759"/>
<evidence type="ECO:0000313" key="2">
    <source>
        <dbReference type="EMBL" id="MBA0743349.1"/>
    </source>
</evidence>
<gene>
    <name evidence="2" type="ORF">Gogos_006034</name>
</gene>
<comment type="caution">
    <text evidence="2">The sequence shown here is derived from an EMBL/GenBank/DDBJ whole genome shotgun (WGS) entry which is preliminary data.</text>
</comment>
<dbReference type="Proteomes" id="UP000593579">
    <property type="component" value="Unassembled WGS sequence"/>
</dbReference>
<dbReference type="PANTHER" id="PTHR47723:SF19">
    <property type="entry name" value="POLYNUCLEOTIDYL TRANSFERASE, RIBONUCLEASE H-LIKE SUPERFAMILY PROTEIN"/>
    <property type="match status" value="1"/>
</dbReference>
<evidence type="ECO:0000313" key="3">
    <source>
        <dbReference type="Proteomes" id="UP000593579"/>
    </source>
</evidence>
<dbReference type="PANTHER" id="PTHR47723">
    <property type="entry name" value="OS05G0353850 PROTEIN"/>
    <property type="match status" value="1"/>
</dbReference>
<proteinExistence type="predicted"/>
<keyword evidence="3" id="KW-1185">Reference proteome</keyword>
<dbReference type="GO" id="GO:0004523">
    <property type="term" value="F:RNA-DNA hybrid ribonuclease activity"/>
    <property type="evidence" value="ECO:0007669"/>
    <property type="project" value="InterPro"/>
</dbReference>
<dbReference type="InterPro" id="IPR053151">
    <property type="entry name" value="RNase_H-like"/>
</dbReference>
<evidence type="ECO:0000259" key="1">
    <source>
        <dbReference type="Pfam" id="PF13456"/>
    </source>
</evidence>
<dbReference type="Pfam" id="PF13456">
    <property type="entry name" value="RVT_3"/>
    <property type="match status" value="1"/>
</dbReference>
<dbReference type="EMBL" id="JABEZY010000008">
    <property type="protein sequence ID" value="MBA0743349.1"/>
    <property type="molecule type" value="Genomic_DNA"/>
</dbReference>
<dbReference type="InterPro" id="IPR002156">
    <property type="entry name" value="RNaseH_domain"/>
</dbReference>
<dbReference type="Gene3D" id="3.30.420.10">
    <property type="entry name" value="Ribonuclease H-like superfamily/Ribonuclease H"/>
    <property type="match status" value="1"/>
</dbReference>
<sequence>MSYYREFGALQGYILTRLLRQISCQFKNGWSPTWFIWLPKLSRPLVWREWVRPGLESELAIRIGLILRNSRDNLVKGLSTFERATFNLQIVEVFDISEALLWLKSCHLDHAIIDSDCVSVVHVLNRSFVDNSKFGFLILDCLMLGTSFQHLCFCWVHQSANKATHSLSRVTLLHANQTEWSVLPSYFLDSLNDDNLVNSSDGDGG</sequence>
<reference evidence="2 3" key="1">
    <citation type="journal article" date="2019" name="Genome Biol. Evol.">
        <title>Insights into the evolution of the New World diploid cottons (Gossypium, subgenus Houzingenia) based on genome sequencing.</title>
        <authorList>
            <person name="Grover C.E."/>
            <person name="Arick M.A. 2nd"/>
            <person name="Thrash A."/>
            <person name="Conover J.L."/>
            <person name="Sanders W.S."/>
            <person name="Peterson D.G."/>
            <person name="Frelichowski J.E."/>
            <person name="Scheffler J.A."/>
            <person name="Scheffler B.E."/>
            <person name="Wendel J.F."/>
        </authorList>
    </citation>
    <scope>NUCLEOTIDE SEQUENCE [LARGE SCALE GENOMIC DNA]</scope>
    <source>
        <strain evidence="2">5</strain>
        <tissue evidence="2">Leaf</tissue>
    </source>
</reference>
<dbReference type="AlphaFoldDB" id="A0A7J9C4J3"/>